<evidence type="ECO:0000313" key="11">
    <source>
        <dbReference type="EMBL" id="MBB4035887.1"/>
    </source>
</evidence>
<dbReference type="InterPro" id="IPR006685">
    <property type="entry name" value="MscS_channel_2nd"/>
</dbReference>
<dbReference type="SUPFAM" id="SSF82689">
    <property type="entry name" value="Mechanosensitive channel protein MscS (YggB), C-terminal domain"/>
    <property type="match status" value="1"/>
</dbReference>
<keyword evidence="3" id="KW-1003">Cell membrane</keyword>
<dbReference type="Gene3D" id="3.30.70.100">
    <property type="match status" value="1"/>
</dbReference>
<dbReference type="PANTHER" id="PTHR43634:SF2">
    <property type="entry name" value="LOW CONDUCTANCE MECHANOSENSITIVE CHANNEL YNAI"/>
    <property type="match status" value="1"/>
</dbReference>
<comment type="similarity">
    <text evidence="2">Belongs to the MscS (TC 1.A.23) family.</text>
</comment>
<dbReference type="AlphaFoldDB" id="A0A840CIL9"/>
<evidence type="ECO:0000256" key="5">
    <source>
        <dbReference type="ARBA" id="ARBA00022989"/>
    </source>
</evidence>
<feature type="transmembrane region" description="Helical" evidence="7">
    <location>
        <begin position="136"/>
        <end position="155"/>
    </location>
</feature>
<dbReference type="EMBL" id="JACIEP010000005">
    <property type="protein sequence ID" value="MBB4035887.1"/>
    <property type="molecule type" value="Genomic_DNA"/>
</dbReference>
<keyword evidence="4 7" id="KW-0812">Transmembrane</keyword>
<feature type="transmembrane region" description="Helical" evidence="7">
    <location>
        <begin position="53"/>
        <end position="74"/>
    </location>
</feature>
<dbReference type="Proteomes" id="UP000555103">
    <property type="component" value="Unassembled WGS sequence"/>
</dbReference>
<organism evidence="11 12">
    <name type="scientific">Dysgonomonas hofstadii</name>
    <dbReference type="NCBI Taxonomy" id="637886"/>
    <lineage>
        <taxon>Bacteria</taxon>
        <taxon>Pseudomonadati</taxon>
        <taxon>Bacteroidota</taxon>
        <taxon>Bacteroidia</taxon>
        <taxon>Bacteroidales</taxon>
        <taxon>Dysgonomonadaceae</taxon>
        <taxon>Dysgonomonas</taxon>
    </lineage>
</organism>
<evidence type="ECO:0000256" key="3">
    <source>
        <dbReference type="ARBA" id="ARBA00022475"/>
    </source>
</evidence>
<feature type="domain" description="Mechanosensitive ion channel MscS" evidence="8">
    <location>
        <begin position="181"/>
        <end position="247"/>
    </location>
</feature>
<dbReference type="InterPro" id="IPR011014">
    <property type="entry name" value="MscS_channel_TM-2"/>
</dbReference>
<protein>
    <submittedName>
        <fullName evidence="11">MscS family membrane protein</fullName>
    </submittedName>
</protein>
<name>A0A840CIL9_9BACT</name>
<feature type="transmembrane region" description="Helical" evidence="7">
    <location>
        <begin position="94"/>
        <end position="116"/>
    </location>
</feature>
<feature type="transmembrane region" description="Helical" evidence="7">
    <location>
        <begin position="161"/>
        <end position="179"/>
    </location>
</feature>
<proteinExistence type="inferred from homology"/>
<dbReference type="SUPFAM" id="SSF50182">
    <property type="entry name" value="Sm-like ribonucleoproteins"/>
    <property type="match status" value="1"/>
</dbReference>
<dbReference type="InterPro" id="IPR049278">
    <property type="entry name" value="MS_channel_C"/>
</dbReference>
<dbReference type="GO" id="GO:0008381">
    <property type="term" value="F:mechanosensitive monoatomic ion channel activity"/>
    <property type="evidence" value="ECO:0007669"/>
    <property type="project" value="UniProtKB-ARBA"/>
</dbReference>
<evidence type="ECO:0000259" key="10">
    <source>
        <dbReference type="Pfam" id="PF21088"/>
    </source>
</evidence>
<dbReference type="InterPro" id="IPR011066">
    <property type="entry name" value="MscS_channel_C_sf"/>
</dbReference>
<dbReference type="PANTHER" id="PTHR43634">
    <property type="entry name" value="OW CONDUCTANCE MECHANOSENSITIVE CHANNEL"/>
    <property type="match status" value="1"/>
</dbReference>
<dbReference type="InterPro" id="IPR045042">
    <property type="entry name" value="YnaI-like"/>
</dbReference>
<accession>A0A840CIL9</accession>
<feature type="domain" description="Mechanosensitive ion channel MscS C-terminal" evidence="9">
    <location>
        <begin position="254"/>
        <end position="339"/>
    </location>
</feature>
<dbReference type="Gene3D" id="1.10.287.1260">
    <property type="match status" value="1"/>
</dbReference>
<evidence type="ECO:0000313" key="12">
    <source>
        <dbReference type="Proteomes" id="UP000555103"/>
    </source>
</evidence>
<sequence>MFDNEMLGNTLENWGISVLIIIGTMLIAKLVSLFNKKVVKRITEKTVNRLDDIIYKAIESPVLFAIMLAGIWIAFYRLDFSESFNKGISTSYRILVVLNVTWFFTRLINSLIEVYWANNSDDSVRTRKHTSRMMPVVKRSILVIVWCIGIVMALSNVGVNITALLGTLGIGGIAFALAAQDTIKNIFGAFTIFTDKPFSIGDTVRIDQLEGTIVDVGIRSTKIRNYDKRLITLPNYKVADASIINITAEPMRRVVLKLGLTYVTTPEKMEEAMNILRAIPDKVEYITSKDLTANFTDFLDSALVITFIYFIQKRGDIAKVTSNVNMEILKAFNAAGIEFAFPTQTLYISKDTTEEI</sequence>
<evidence type="ECO:0000256" key="2">
    <source>
        <dbReference type="ARBA" id="ARBA00008017"/>
    </source>
</evidence>
<keyword evidence="6 7" id="KW-0472">Membrane</keyword>
<keyword evidence="5 7" id="KW-1133">Transmembrane helix</keyword>
<dbReference type="Pfam" id="PF00924">
    <property type="entry name" value="MS_channel_2nd"/>
    <property type="match status" value="1"/>
</dbReference>
<comment type="caution">
    <text evidence="11">The sequence shown here is derived from an EMBL/GenBank/DDBJ whole genome shotgun (WGS) entry which is preliminary data.</text>
</comment>
<dbReference type="Gene3D" id="2.30.30.60">
    <property type="match status" value="1"/>
</dbReference>
<comment type="subcellular location">
    <subcellularLocation>
        <location evidence="1">Cell membrane</location>
        <topology evidence="1">Multi-pass membrane protein</topology>
    </subcellularLocation>
</comment>
<evidence type="ECO:0000256" key="6">
    <source>
        <dbReference type="ARBA" id="ARBA00023136"/>
    </source>
</evidence>
<feature type="transmembrane region" description="Helical" evidence="7">
    <location>
        <begin position="14"/>
        <end position="32"/>
    </location>
</feature>
<gene>
    <name evidence="11" type="ORF">GGR21_001782</name>
</gene>
<evidence type="ECO:0000259" key="9">
    <source>
        <dbReference type="Pfam" id="PF21082"/>
    </source>
</evidence>
<dbReference type="RefSeq" id="WP_183306799.1">
    <property type="nucleotide sequence ID" value="NZ_JACIEP010000005.1"/>
</dbReference>
<evidence type="ECO:0000256" key="1">
    <source>
        <dbReference type="ARBA" id="ARBA00004651"/>
    </source>
</evidence>
<evidence type="ECO:0000256" key="4">
    <source>
        <dbReference type="ARBA" id="ARBA00022692"/>
    </source>
</evidence>
<dbReference type="Pfam" id="PF21088">
    <property type="entry name" value="MS_channel_1st"/>
    <property type="match status" value="1"/>
</dbReference>
<dbReference type="Pfam" id="PF21082">
    <property type="entry name" value="MS_channel_3rd"/>
    <property type="match status" value="1"/>
</dbReference>
<evidence type="ECO:0000259" key="8">
    <source>
        <dbReference type="Pfam" id="PF00924"/>
    </source>
</evidence>
<dbReference type="InterPro" id="IPR010920">
    <property type="entry name" value="LSM_dom_sf"/>
</dbReference>
<dbReference type="SUPFAM" id="SSF82861">
    <property type="entry name" value="Mechanosensitive channel protein MscS (YggB), transmembrane region"/>
    <property type="match status" value="1"/>
</dbReference>
<keyword evidence="12" id="KW-1185">Reference proteome</keyword>
<feature type="domain" description="Mechanosensitive ion channel transmembrane helices 2/3" evidence="10">
    <location>
        <begin position="141"/>
        <end position="180"/>
    </location>
</feature>
<dbReference type="InterPro" id="IPR049142">
    <property type="entry name" value="MS_channel_1st"/>
</dbReference>
<reference evidence="11 12" key="1">
    <citation type="submission" date="2020-08" db="EMBL/GenBank/DDBJ databases">
        <title>Genomic Encyclopedia of Type Strains, Phase IV (KMG-IV): sequencing the most valuable type-strain genomes for metagenomic binning, comparative biology and taxonomic classification.</title>
        <authorList>
            <person name="Goeker M."/>
        </authorList>
    </citation>
    <scope>NUCLEOTIDE SEQUENCE [LARGE SCALE GENOMIC DNA]</scope>
    <source>
        <strain evidence="11 12">DSM 104969</strain>
    </source>
</reference>
<dbReference type="InterPro" id="IPR023408">
    <property type="entry name" value="MscS_beta-dom_sf"/>
</dbReference>
<evidence type="ECO:0000256" key="7">
    <source>
        <dbReference type="SAM" id="Phobius"/>
    </source>
</evidence>
<dbReference type="GO" id="GO:0005886">
    <property type="term" value="C:plasma membrane"/>
    <property type="evidence" value="ECO:0007669"/>
    <property type="project" value="UniProtKB-SubCell"/>
</dbReference>